<protein>
    <submittedName>
        <fullName evidence="6">ABC transporter ATP-binding protein</fullName>
    </submittedName>
</protein>
<dbReference type="GO" id="GO:0015807">
    <property type="term" value="P:L-amino acid transport"/>
    <property type="evidence" value="ECO:0007669"/>
    <property type="project" value="TreeGrafter"/>
</dbReference>
<dbReference type="InterPro" id="IPR052156">
    <property type="entry name" value="BCAA_Transport_ATP-bd_LivF"/>
</dbReference>
<organism evidence="6 7">
    <name type="scientific">Aeromicrobium chenweiae</name>
    <dbReference type="NCBI Taxonomy" id="2079793"/>
    <lineage>
        <taxon>Bacteria</taxon>
        <taxon>Bacillati</taxon>
        <taxon>Actinomycetota</taxon>
        <taxon>Actinomycetes</taxon>
        <taxon>Propionibacteriales</taxon>
        <taxon>Nocardioidaceae</taxon>
        <taxon>Aeromicrobium</taxon>
    </lineage>
</organism>
<dbReference type="PROSITE" id="PS50893">
    <property type="entry name" value="ABC_TRANSPORTER_2"/>
    <property type="match status" value="1"/>
</dbReference>
<evidence type="ECO:0000313" key="7">
    <source>
        <dbReference type="Proteomes" id="UP000244384"/>
    </source>
</evidence>
<dbReference type="SMART" id="SM00382">
    <property type="entry name" value="AAA"/>
    <property type="match status" value="1"/>
</dbReference>
<gene>
    <name evidence="6" type="ORF">C3E78_02970</name>
</gene>
<dbReference type="InterPro" id="IPR027417">
    <property type="entry name" value="P-loop_NTPase"/>
</dbReference>
<dbReference type="PANTHER" id="PTHR43820:SF4">
    <property type="entry name" value="HIGH-AFFINITY BRANCHED-CHAIN AMINO ACID TRANSPORT ATP-BINDING PROTEIN LIVF"/>
    <property type="match status" value="1"/>
</dbReference>
<dbReference type="GO" id="GO:0005524">
    <property type="term" value="F:ATP binding"/>
    <property type="evidence" value="ECO:0007669"/>
    <property type="project" value="UniProtKB-KW"/>
</dbReference>
<name>A0A2S0WIU6_9ACTN</name>
<evidence type="ECO:0000256" key="3">
    <source>
        <dbReference type="ARBA" id="ARBA00022741"/>
    </source>
</evidence>
<accession>A0A5F2EQC5</accession>
<reference evidence="7" key="1">
    <citation type="submission" date="2018-01" db="EMBL/GenBank/DDBJ databases">
        <authorList>
            <person name="Li J."/>
        </authorList>
    </citation>
    <scope>NUCLEOTIDE SEQUENCE [LARGE SCALE GENOMIC DNA]</scope>
    <source>
        <strain evidence="7">592</strain>
    </source>
</reference>
<evidence type="ECO:0000256" key="2">
    <source>
        <dbReference type="ARBA" id="ARBA00022448"/>
    </source>
</evidence>
<keyword evidence="5" id="KW-0029">Amino-acid transport</keyword>
<accession>A0A2S0WIU6</accession>
<keyword evidence="7" id="KW-1185">Reference proteome</keyword>
<dbReference type="EMBL" id="CP026952">
    <property type="protein sequence ID" value="AWB91266.1"/>
    <property type="molecule type" value="Genomic_DNA"/>
</dbReference>
<evidence type="ECO:0000256" key="1">
    <source>
        <dbReference type="ARBA" id="ARBA00005417"/>
    </source>
</evidence>
<evidence type="ECO:0000256" key="5">
    <source>
        <dbReference type="ARBA" id="ARBA00022970"/>
    </source>
</evidence>
<dbReference type="PROSITE" id="PS00211">
    <property type="entry name" value="ABC_TRANSPORTER_1"/>
    <property type="match status" value="1"/>
</dbReference>
<proteinExistence type="inferred from homology"/>
<dbReference type="RefSeq" id="WP_108576912.1">
    <property type="nucleotide sequence ID" value="NZ_CP026952.1"/>
</dbReference>
<keyword evidence="4 6" id="KW-0067">ATP-binding</keyword>
<dbReference type="KEGG" id="aez:C3E78_02970"/>
<keyword evidence="3" id="KW-0547">Nucleotide-binding</keyword>
<dbReference type="InterPro" id="IPR017871">
    <property type="entry name" value="ABC_transporter-like_CS"/>
</dbReference>
<dbReference type="GO" id="GO:0015658">
    <property type="term" value="F:branched-chain amino acid transmembrane transporter activity"/>
    <property type="evidence" value="ECO:0007669"/>
    <property type="project" value="TreeGrafter"/>
</dbReference>
<evidence type="ECO:0000256" key="4">
    <source>
        <dbReference type="ARBA" id="ARBA00022840"/>
    </source>
</evidence>
<sequence>MARNTRQLEVRDLTVRYGRLTAVESVSFTAVPGTIELLLGANGAGKSSTLKAIAGVVRPASGQVRIGDQDITGKPAWRVVRSKVVLVPEGRRIVQSLSVEENLLLGGYSNTEASSRDSILADVYDLFPILADRRRSAGGLLSGGEQQMLAFGRALMADPDVILMDEPSMGLAPVMVDKVFETVREIALRGIAIVMVEQNAAAMELASGVHVLEQGREVLGGTGAELRGDPRVASAFLGVSDSGGASAAAPAS</sequence>
<evidence type="ECO:0000313" key="6">
    <source>
        <dbReference type="EMBL" id="AWB91266.1"/>
    </source>
</evidence>
<dbReference type="InterPro" id="IPR003439">
    <property type="entry name" value="ABC_transporter-like_ATP-bd"/>
</dbReference>
<dbReference type="AlphaFoldDB" id="A0A2S0WIU6"/>
<dbReference type="PANTHER" id="PTHR43820">
    <property type="entry name" value="HIGH-AFFINITY BRANCHED-CHAIN AMINO ACID TRANSPORT ATP-BINDING PROTEIN LIVF"/>
    <property type="match status" value="1"/>
</dbReference>
<dbReference type="Gene3D" id="3.40.50.300">
    <property type="entry name" value="P-loop containing nucleotide triphosphate hydrolases"/>
    <property type="match status" value="1"/>
</dbReference>
<dbReference type="Proteomes" id="UP000244384">
    <property type="component" value="Chromosome"/>
</dbReference>
<dbReference type="Pfam" id="PF00005">
    <property type="entry name" value="ABC_tran"/>
    <property type="match status" value="1"/>
</dbReference>
<dbReference type="GO" id="GO:0016887">
    <property type="term" value="F:ATP hydrolysis activity"/>
    <property type="evidence" value="ECO:0007669"/>
    <property type="project" value="InterPro"/>
</dbReference>
<keyword evidence="2" id="KW-0813">Transport</keyword>
<dbReference type="CDD" id="cd03224">
    <property type="entry name" value="ABC_TM1139_LivF_branched"/>
    <property type="match status" value="1"/>
</dbReference>
<dbReference type="SUPFAM" id="SSF52540">
    <property type="entry name" value="P-loop containing nucleoside triphosphate hydrolases"/>
    <property type="match status" value="1"/>
</dbReference>
<dbReference type="InterPro" id="IPR003593">
    <property type="entry name" value="AAA+_ATPase"/>
</dbReference>
<dbReference type="OrthoDB" id="9776369at2"/>
<comment type="similarity">
    <text evidence="1">Belongs to the ABC transporter superfamily.</text>
</comment>